<dbReference type="STRING" id="1050202.GCA_000384035_00985"/>
<gene>
    <name evidence="2" type="ORF">CEP50_00650</name>
</gene>
<keyword evidence="1" id="KW-1133">Transmembrane helix</keyword>
<keyword evidence="1" id="KW-0812">Transmembrane</keyword>
<dbReference type="NCBIfam" id="NF033218">
    <property type="entry name" value="anchor_AmaP"/>
    <property type="match status" value="1"/>
</dbReference>
<proteinExistence type="predicted"/>
<keyword evidence="3" id="KW-1185">Reference proteome</keyword>
<dbReference type="RefSeq" id="WP_106111955.1">
    <property type="nucleotide sequence ID" value="NZ_PVSR01000001.1"/>
</dbReference>
<dbReference type="AlphaFoldDB" id="A0A2T0H142"/>
<sequence>METERANAPRDGAGNSARLLGRTVALERTVTALVGALALLVGTFVLLVGSGALGTYRARRPLLDPLARRWMTEQPRLALAATVVLGIVLVVLGLWWIVRALRPESRPDFRVGEGGDGRISLSGRALAEAIRTDAHEVTGVVGARVRTTGTQRRPGIRMVLSLRDDTDVRGVWEELDHKVLSRARGALQTEVLPTAIRLELDRSREPRVR</sequence>
<dbReference type="EMBL" id="PVSR01000001">
    <property type="protein sequence ID" value="PRW65081.1"/>
    <property type="molecule type" value="Genomic_DNA"/>
</dbReference>
<dbReference type="Proteomes" id="UP000239352">
    <property type="component" value="Unassembled WGS sequence"/>
</dbReference>
<comment type="caution">
    <text evidence="2">The sequence shown here is derived from an EMBL/GenBank/DDBJ whole genome shotgun (WGS) entry which is preliminary data.</text>
</comment>
<feature type="transmembrane region" description="Helical" evidence="1">
    <location>
        <begin position="30"/>
        <end position="56"/>
    </location>
</feature>
<evidence type="ECO:0000313" key="2">
    <source>
        <dbReference type="EMBL" id="PRW65081.1"/>
    </source>
</evidence>
<dbReference type="InParanoid" id="A0A2T0H142"/>
<evidence type="ECO:0000313" key="3">
    <source>
        <dbReference type="Proteomes" id="UP000239352"/>
    </source>
</evidence>
<feature type="transmembrane region" description="Helical" evidence="1">
    <location>
        <begin position="77"/>
        <end position="98"/>
    </location>
</feature>
<evidence type="ECO:0000256" key="1">
    <source>
        <dbReference type="SAM" id="Phobius"/>
    </source>
</evidence>
<accession>A0A2T0H142</accession>
<reference evidence="2 3" key="1">
    <citation type="submission" date="2018-03" db="EMBL/GenBank/DDBJ databases">
        <title>Actinopolyspora mortivallis from Sahara, screening for active biomolecules.</title>
        <authorList>
            <person name="Selama O."/>
            <person name="Wellington E.M.H."/>
            <person name="Hacene H."/>
        </authorList>
    </citation>
    <scope>NUCLEOTIDE SEQUENCE [LARGE SCALE GENOMIC DNA]</scope>
    <source>
        <strain evidence="2 3">M5A</strain>
    </source>
</reference>
<protein>
    <submittedName>
        <fullName evidence="2">Alkaline shock response membrane anchor protein AmaP</fullName>
    </submittedName>
</protein>
<keyword evidence="1" id="KW-0472">Membrane</keyword>
<name>A0A2T0H142_ACTMO</name>
<organism evidence="2 3">
    <name type="scientific">Actinopolyspora mortivallis</name>
    <dbReference type="NCBI Taxonomy" id="33906"/>
    <lineage>
        <taxon>Bacteria</taxon>
        <taxon>Bacillati</taxon>
        <taxon>Actinomycetota</taxon>
        <taxon>Actinomycetes</taxon>
        <taxon>Actinopolysporales</taxon>
        <taxon>Actinopolysporaceae</taxon>
        <taxon>Actinopolyspora</taxon>
    </lineage>
</organism>